<gene>
    <name evidence="2" type="ORF">N0V93_008419</name>
</gene>
<feature type="region of interest" description="Disordered" evidence="1">
    <location>
        <begin position="276"/>
        <end position="302"/>
    </location>
</feature>
<reference evidence="2" key="1">
    <citation type="submission" date="2022-10" db="EMBL/GenBank/DDBJ databases">
        <title>Tapping the CABI collections for fungal endophytes: first genome assemblies for Collariella, Neodidymelliopsis, Ascochyta clinopodiicola, Didymella pomorum, Didymosphaeria variabile, Neocosmospora piperis and Neocucurbitaria cava.</title>
        <authorList>
            <person name="Hill R."/>
        </authorList>
    </citation>
    <scope>NUCLEOTIDE SEQUENCE</scope>
    <source>
        <strain evidence="2">IMI 355082</strain>
    </source>
</reference>
<evidence type="ECO:0000256" key="1">
    <source>
        <dbReference type="SAM" id="MobiDB-lite"/>
    </source>
</evidence>
<dbReference type="Proteomes" id="UP001140453">
    <property type="component" value="Unassembled WGS sequence"/>
</dbReference>
<sequence length="358" mass="40691">MATWDSKPGDSWSDDGEFEAATSVVDLDYANTDGIIDGIDGPVEEEKKPQRIRKKDIEQLQNDREDEKEKFISVWQRAGKNQPLIEFMPKFSRGAAAVFSDVWNKQLAGNAGALIIEDDYVEPYKRILEWIDLCVEEGNDVKFPEIANTDNALHLLLDIINVADRLKIPEMSLQAHLKKTAIKYARYSLIDIEYIERIYDEHSTQYLGMSEPLREAAAASIFENWWNGVLDDPDYDDYCSYLEQMRAKFPKLDEDVNKRFDDKKEYIIKKREEKREERRQARVGGHNGYRGNSAADYPEANGPDGGWRDALATVGEDNAGEWNATVAGVAGPDVGTGEWGLEEAKPIKTSDWAEVVVW</sequence>
<keyword evidence="3" id="KW-1185">Reference proteome</keyword>
<dbReference type="AlphaFoldDB" id="A0A9W8YN49"/>
<comment type="caution">
    <text evidence="2">The sequence shown here is derived from an EMBL/GenBank/DDBJ whole genome shotgun (WGS) entry which is preliminary data.</text>
</comment>
<proteinExistence type="predicted"/>
<organism evidence="2 3">
    <name type="scientific">Gnomoniopsis smithogilvyi</name>
    <dbReference type="NCBI Taxonomy" id="1191159"/>
    <lineage>
        <taxon>Eukaryota</taxon>
        <taxon>Fungi</taxon>
        <taxon>Dikarya</taxon>
        <taxon>Ascomycota</taxon>
        <taxon>Pezizomycotina</taxon>
        <taxon>Sordariomycetes</taxon>
        <taxon>Sordariomycetidae</taxon>
        <taxon>Diaporthales</taxon>
        <taxon>Gnomoniaceae</taxon>
        <taxon>Gnomoniopsis</taxon>
    </lineage>
</organism>
<evidence type="ECO:0000313" key="3">
    <source>
        <dbReference type="Proteomes" id="UP001140453"/>
    </source>
</evidence>
<name>A0A9W8YN49_9PEZI</name>
<accession>A0A9W8YN49</accession>
<feature type="region of interest" description="Disordered" evidence="1">
    <location>
        <begin position="32"/>
        <end position="52"/>
    </location>
</feature>
<dbReference type="EMBL" id="JAPEVB010000005">
    <property type="protein sequence ID" value="KAJ4387816.1"/>
    <property type="molecule type" value="Genomic_DNA"/>
</dbReference>
<dbReference type="OrthoDB" id="4117455at2759"/>
<protein>
    <submittedName>
        <fullName evidence="2">Uncharacterized protein</fullName>
    </submittedName>
</protein>
<evidence type="ECO:0000313" key="2">
    <source>
        <dbReference type="EMBL" id="KAJ4387816.1"/>
    </source>
</evidence>